<comment type="pathway">
    <text evidence="1">Cofactor biosynthesis; thiamine diphosphate biosynthesis.</text>
</comment>
<keyword evidence="3" id="KW-0808">Transferase</keyword>
<dbReference type="GO" id="GO:0008972">
    <property type="term" value="F:phosphomethylpyrimidine kinase activity"/>
    <property type="evidence" value="ECO:0007669"/>
    <property type="project" value="InterPro"/>
</dbReference>
<dbReference type="GO" id="GO:0008902">
    <property type="term" value="F:hydroxymethylpyrimidine kinase activity"/>
    <property type="evidence" value="ECO:0007669"/>
    <property type="project" value="UniProtKB-EC"/>
</dbReference>
<sequence>MHNDHMNIPNIISALTIAGSDTGGGAGIQADLKTFAAHHIHGLSAITVLTAQHTRGVNAVHIPPLEFIATQIDTCFSDFNVHAVKLGMLANAKVITLVAEALQRHQPPCIVLDPVMIATSGSTLLEDSALEALRTQLLPLATLITPNIPEAERLLNRHINSGSDADTAAASLLKLGAHAVLLKGGHLNEGNSVIDRFDNGTLRERFSNPRLALNAHGTGCTLSSAITAQLCLGLNLHQACKAGIDYVARGLHAGYRPGRGNITVLNHIPPKHTE</sequence>
<evidence type="ECO:0000256" key="5">
    <source>
        <dbReference type="ARBA" id="ARBA00022777"/>
    </source>
</evidence>
<name>Q87BC3_XYLFT</name>
<gene>
    <name evidence="8" type="primary">thiD</name>
    <name evidence="8" type="ordered locus">PD_1534</name>
</gene>
<evidence type="ECO:0000256" key="6">
    <source>
        <dbReference type="ARBA" id="ARBA00022840"/>
    </source>
</evidence>
<feature type="domain" description="Pyridoxamine kinase/Phosphomethylpyrimidine kinase" evidence="7">
    <location>
        <begin position="21"/>
        <end position="263"/>
    </location>
</feature>
<evidence type="ECO:0000313" key="8">
    <source>
        <dbReference type="EMBL" id="AAO29376.1"/>
    </source>
</evidence>
<dbReference type="UniPathway" id="UPA00060">
    <property type="reaction ID" value="UER00138"/>
</dbReference>
<dbReference type="Pfam" id="PF08543">
    <property type="entry name" value="Phos_pyr_kin"/>
    <property type="match status" value="1"/>
</dbReference>
<dbReference type="KEGG" id="xft:PD_1534"/>
<dbReference type="CDD" id="cd01169">
    <property type="entry name" value="HMPP_kinase"/>
    <property type="match status" value="1"/>
</dbReference>
<dbReference type="PANTHER" id="PTHR20858">
    <property type="entry name" value="PHOSPHOMETHYLPYRIMIDINE KINASE"/>
    <property type="match status" value="1"/>
</dbReference>
<proteinExistence type="predicted"/>
<keyword evidence="4" id="KW-0547">Nucleotide-binding</keyword>
<accession>Q87BC3</accession>
<dbReference type="PANTHER" id="PTHR20858:SF17">
    <property type="entry name" value="HYDROXYMETHYLPYRIMIDINE_PHOSPHOMETHYLPYRIMIDINE KINASE THI20-RELATED"/>
    <property type="match status" value="1"/>
</dbReference>
<dbReference type="NCBIfam" id="TIGR00097">
    <property type="entry name" value="HMP-P_kinase"/>
    <property type="match status" value="1"/>
</dbReference>
<organism evidence="8 9">
    <name type="scientific">Xylella fastidiosa (strain Temecula1 / ATCC 700964)</name>
    <dbReference type="NCBI Taxonomy" id="183190"/>
    <lineage>
        <taxon>Bacteria</taxon>
        <taxon>Pseudomonadati</taxon>
        <taxon>Pseudomonadota</taxon>
        <taxon>Gammaproteobacteria</taxon>
        <taxon>Lysobacterales</taxon>
        <taxon>Lysobacteraceae</taxon>
        <taxon>Xylella</taxon>
    </lineage>
</organism>
<evidence type="ECO:0000313" key="9">
    <source>
        <dbReference type="Proteomes" id="UP000002516"/>
    </source>
</evidence>
<dbReference type="InterPro" id="IPR004399">
    <property type="entry name" value="HMP/HMP-P_kinase_dom"/>
</dbReference>
<dbReference type="GO" id="GO:0005524">
    <property type="term" value="F:ATP binding"/>
    <property type="evidence" value="ECO:0007669"/>
    <property type="project" value="UniProtKB-KW"/>
</dbReference>
<keyword evidence="6" id="KW-0067">ATP-binding</keyword>
<dbReference type="Proteomes" id="UP000002516">
    <property type="component" value="Chromosome"/>
</dbReference>
<dbReference type="SUPFAM" id="SSF53613">
    <property type="entry name" value="Ribokinase-like"/>
    <property type="match status" value="1"/>
</dbReference>
<dbReference type="GO" id="GO:0009228">
    <property type="term" value="P:thiamine biosynthetic process"/>
    <property type="evidence" value="ECO:0007669"/>
    <property type="project" value="InterPro"/>
</dbReference>
<dbReference type="GO" id="GO:0005829">
    <property type="term" value="C:cytosol"/>
    <property type="evidence" value="ECO:0007669"/>
    <property type="project" value="TreeGrafter"/>
</dbReference>
<evidence type="ECO:0000256" key="1">
    <source>
        <dbReference type="ARBA" id="ARBA00004948"/>
    </source>
</evidence>
<dbReference type="HOGENOM" id="CLU_020520_0_0_6"/>
<dbReference type="FunFam" id="3.40.1190.20:FF:000003">
    <property type="entry name" value="Phosphomethylpyrimidine kinase ThiD"/>
    <property type="match status" value="1"/>
</dbReference>
<reference evidence="8 9" key="1">
    <citation type="journal article" date="2003" name="J. Bacteriol.">
        <title>Comparative analyses of the complete genome sequences of Pierce's disease and citrus variegated chlorosis strains of Xylella fastidiosa.</title>
        <authorList>
            <person name="Van Sluys M.A."/>
            <person name="de Oliveira M.C."/>
            <person name="Monteiro-Vitorello C.B."/>
            <person name="Miyaki C.Y."/>
            <person name="Furlan L.R."/>
            <person name="Camargo L.E."/>
            <person name="da Silva A.C."/>
            <person name="Moon D.H."/>
            <person name="Takita M.A."/>
            <person name="Lemos E.G."/>
            <person name="Machado M.A."/>
            <person name="Ferro M.I."/>
            <person name="da Silva F.R."/>
            <person name="Goldman M.H."/>
            <person name="Goldman G.H."/>
            <person name="Lemos M.V."/>
            <person name="El-Dorry H."/>
            <person name="Tsai S.M."/>
            <person name="Carrer H."/>
            <person name="Carraro D.M."/>
            <person name="de Oliveira R.C."/>
            <person name="Nunes L.R."/>
            <person name="Siqueira W.J."/>
            <person name="Coutinho L.L."/>
            <person name="Kimura E.T."/>
            <person name="Ferro E.S."/>
            <person name="Harakava R."/>
            <person name="Kuramae E.E."/>
            <person name="Marino C.L."/>
            <person name="Giglioti E."/>
            <person name="Abreu I.L."/>
            <person name="Alves L.M."/>
            <person name="do Amaral A.M."/>
            <person name="Baia G.S."/>
            <person name="Blanco S.R."/>
            <person name="Brito M.S."/>
            <person name="Cannavan F.S."/>
            <person name="Celestino A.V."/>
            <person name="da Cunha A.F."/>
            <person name="Fenille R.C."/>
            <person name="Ferro J.A."/>
            <person name="Formighieri E.F."/>
            <person name="Kishi L.T."/>
            <person name="Leoni S.G."/>
            <person name="Oliveira A.R."/>
            <person name="Rosa V.E.Jr."/>
            <person name="Sassaki F.T."/>
            <person name="Sena J.A."/>
            <person name="de Souza A.A."/>
            <person name="Truffi D."/>
            <person name="Tsukumo F."/>
            <person name="Yanai G.M."/>
            <person name="Zaros L.G."/>
            <person name="Civerolo E.L."/>
            <person name="Simpson A.J."/>
            <person name="Almeida N.F.Jr."/>
            <person name="Setubal J.C."/>
            <person name="Kitajima J.P."/>
        </authorList>
    </citation>
    <scope>NUCLEOTIDE SEQUENCE [LARGE SCALE GENOMIC DNA]</scope>
    <source>
        <strain evidence="9">Temecula1 / ATCC 700964</strain>
    </source>
</reference>
<dbReference type="AlphaFoldDB" id="Q87BC3"/>
<evidence type="ECO:0000256" key="3">
    <source>
        <dbReference type="ARBA" id="ARBA00022679"/>
    </source>
</evidence>
<protein>
    <recommendedName>
        <fullName evidence="2">hydroxymethylpyrimidine kinase</fullName>
        <ecNumber evidence="2">2.7.1.49</ecNumber>
    </recommendedName>
</protein>
<dbReference type="GO" id="GO:0009229">
    <property type="term" value="P:thiamine diphosphate biosynthetic process"/>
    <property type="evidence" value="ECO:0007669"/>
    <property type="project" value="UniProtKB-UniPathway"/>
</dbReference>
<dbReference type="EMBL" id="AE009442">
    <property type="protein sequence ID" value="AAO29376.1"/>
    <property type="molecule type" value="Genomic_DNA"/>
</dbReference>
<evidence type="ECO:0000259" key="7">
    <source>
        <dbReference type="Pfam" id="PF08543"/>
    </source>
</evidence>
<evidence type="ECO:0000256" key="4">
    <source>
        <dbReference type="ARBA" id="ARBA00022741"/>
    </source>
</evidence>
<keyword evidence="9" id="KW-1185">Reference proteome</keyword>
<dbReference type="Gene3D" id="3.40.1190.20">
    <property type="match status" value="1"/>
</dbReference>
<keyword evidence="5 8" id="KW-0418">Kinase</keyword>
<dbReference type="EC" id="2.7.1.49" evidence="2"/>
<dbReference type="InterPro" id="IPR013749">
    <property type="entry name" value="PM/HMP-P_kinase-1"/>
</dbReference>
<dbReference type="InterPro" id="IPR029056">
    <property type="entry name" value="Ribokinase-like"/>
</dbReference>
<evidence type="ECO:0000256" key="2">
    <source>
        <dbReference type="ARBA" id="ARBA00012135"/>
    </source>
</evidence>